<accession>A0ACB8SHV5</accession>
<comment type="caution">
    <text evidence="1">The sequence shown here is derived from an EMBL/GenBank/DDBJ whole genome shotgun (WGS) entry which is preliminary data.</text>
</comment>
<name>A0ACB8SHV5_9AGAM</name>
<evidence type="ECO:0000313" key="2">
    <source>
        <dbReference type="Proteomes" id="UP000814140"/>
    </source>
</evidence>
<reference evidence="1" key="1">
    <citation type="submission" date="2021-03" db="EMBL/GenBank/DDBJ databases">
        <authorList>
            <consortium name="DOE Joint Genome Institute"/>
            <person name="Ahrendt S."/>
            <person name="Looney B.P."/>
            <person name="Miyauchi S."/>
            <person name="Morin E."/>
            <person name="Drula E."/>
            <person name="Courty P.E."/>
            <person name="Chicoki N."/>
            <person name="Fauchery L."/>
            <person name="Kohler A."/>
            <person name="Kuo A."/>
            <person name="Labutti K."/>
            <person name="Pangilinan J."/>
            <person name="Lipzen A."/>
            <person name="Riley R."/>
            <person name="Andreopoulos W."/>
            <person name="He G."/>
            <person name="Johnson J."/>
            <person name="Barry K.W."/>
            <person name="Grigoriev I.V."/>
            <person name="Nagy L."/>
            <person name="Hibbett D."/>
            <person name="Henrissat B."/>
            <person name="Matheny P.B."/>
            <person name="Labbe J."/>
            <person name="Martin F."/>
        </authorList>
    </citation>
    <scope>NUCLEOTIDE SEQUENCE</scope>
    <source>
        <strain evidence="1">HHB10654</strain>
    </source>
</reference>
<protein>
    <submittedName>
        <fullName evidence="1">Uncharacterized protein</fullName>
    </submittedName>
</protein>
<reference evidence="1" key="2">
    <citation type="journal article" date="2022" name="New Phytol.">
        <title>Evolutionary transition to the ectomycorrhizal habit in the genomes of a hyperdiverse lineage of mushroom-forming fungi.</title>
        <authorList>
            <person name="Looney B."/>
            <person name="Miyauchi S."/>
            <person name="Morin E."/>
            <person name="Drula E."/>
            <person name="Courty P.E."/>
            <person name="Kohler A."/>
            <person name="Kuo A."/>
            <person name="LaButti K."/>
            <person name="Pangilinan J."/>
            <person name="Lipzen A."/>
            <person name="Riley R."/>
            <person name="Andreopoulos W."/>
            <person name="He G."/>
            <person name="Johnson J."/>
            <person name="Nolan M."/>
            <person name="Tritt A."/>
            <person name="Barry K.W."/>
            <person name="Grigoriev I.V."/>
            <person name="Nagy L.G."/>
            <person name="Hibbett D."/>
            <person name="Henrissat B."/>
            <person name="Matheny P.B."/>
            <person name="Labbe J."/>
            <person name="Martin F.M."/>
        </authorList>
    </citation>
    <scope>NUCLEOTIDE SEQUENCE</scope>
    <source>
        <strain evidence="1">HHB10654</strain>
    </source>
</reference>
<dbReference type="Proteomes" id="UP000814140">
    <property type="component" value="Unassembled WGS sequence"/>
</dbReference>
<gene>
    <name evidence="1" type="ORF">BV25DRAFT_1995881</name>
</gene>
<keyword evidence="2" id="KW-1185">Reference proteome</keyword>
<organism evidence="1 2">
    <name type="scientific">Artomyces pyxidatus</name>
    <dbReference type="NCBI Taxonomy" id="48021"/>
    <lineage>
        <taxon>Eukaryota</taxon>
        <taxon>Fungi</taxon>
        <taxon>Dikarya</taxon>
        <taxon>Basidiomycota</taxon>
        <taxon>Agaricomycotina</taxon>
        <taxon>Agaricomycetes</taxon>
        <taxon>Russulales</taxon>
        <taxon>Auriscalpiaceae</taxon>
        <taxon>Artomyces</taxon>
    </lineage>
</organism>
<proteinExistence type="predicted"/>
<dbReference type="EMBL" id="MU277273">
    <property type="protein sequence ID" value="KAI0056015.1"/>
    <property type="molecule type" value="Genomic_DNA"/>
</dbReference>
<sequence>MFGESDSESPRVPSPWDPVLSASPVSVDKVYYSPDAKFMPKLVAEAEEGNIEYKLHLIQPSPARFSRLVTQLKWRLLEGGGQAFYELGVADSGALIGLTPDDLAHTLATLRAMAAEIGARVVIVKQIEVVGMGVRAEDAREFTKKRKDKDKDRSAAKAKARARNIVDLAHPSSLTSVGASSFASTASATASSLASDSDSDVPALASSPSSSPSPAVLGLATPADGAVPEVIVELDEMFAMDPEPGVARTSPVPIPSPTQSAKALKRRIARDIRRAERQKALSDVGVGGEPKTRADELADALATSKVAEPPSPAPAVTEVTVPRMIVEAMVTRELDDDEAFLDFTRM</sequence>
<evidence type="ECO:0000313" key="1">
    <source>
        <dbReference type="EMBL" id="KAI0056015.1"/>
    </source>
</evidence>